<reference evidence="1 2" key="1">
    <citation type="journal article" date="2022" name="Microorganisms">
        <title>Genome Sequence and Characterization of a Xanthorhodopsin-Containing, Aerobic Anoxygenic Phototrophic Rhodobacter Species, Isolated from Mesophilic Conditions at Yellowstone National Park.</title>
        <authorList>
            <person name="Kyndt J.A."/>
            <person name="Robertson S."/>
            <person name="Shoffstall I.B."/>
            <person name="Ramaley R.F."/>
            <person name="Meyer T.E."/>
        </authorList>
    </citation>
    <scope>NUCLEOTIDE SEQUENCE [LARGE SCALE GENOMIC DNA]</scope>
    <source>
        <strain evidence="1 2">M37P</strain>
    </source>
</reference>
<dbReference type="EMBL" id="JAANHS010000003">
    <property type="protein sequence ID" value="NHB76140.1"/>
    <property type="molecule type" value="Genomic_DNA"/>
</dbReference>
<sequence>MFARLIALVQLRRSTAFLLERDDDHLLDDIGLTRDDLIALRRGDDLADALMKSARLHSTPTPRGLPVKSA</sequence>
<organism evidence="1 2">
    <name type="scientific">Rhodobacter calidifons</name>
    <dbReference type="NCBI Taxonomy" id="2715277"/>
    <lineage>
        <taxon>Bacteria</taxon>
        <taxon>Pseudomonadati</taxon>
        <taxon>Pseudomonadota</taxon>
        <taxon>Alphaproteobacteria</taxon>
        <taxon>Rhodobacterales</taxon>
        <taxon>Rhodobacter group</taxon>
        <taxon>Rhodobacter</taxon>
    </lineage>
</organism>
<accession>A0ABX0G5H3</accession>
<gene>
    <name evidence="1" type="ORF">G8O29_05205</name>
</gene>
<dbReference type="Proteomes" id="UP001515660">
    <property type="component" value="Unassembled WGS sequence"/>
</dbReference>
<evidence type="ECO:0008006" key="3">
    <source>
        <dbReference type="Google" id="ProtNLM"/>
    </source>
</evidence>
<dbReference type="RefSeq" id="WP_166402194.1">
    <property type="nucleotide sequence ID" value="NZ_JAANHS010000003.1"/>
</dbReference>
<evidence type="ECO:0000313" key="2">
    <source>
        <dbReference type="Proteomes" id="UP001515660"/>
    </source>
</evidence>
<name>A0ABX0G5H3_9RHOB</name>
<proteinExistence type="predicted"/>
<keyword evidence="2" id="KW-1185">Reference proteome</keyword>
<comment type="caution">
    <text evidence="1">The sequence shown here is derived from an EMBL/GenBank/DDBJ whole genome shotgun (WGS) entry which is preliminary data.</text>
</comment>
<protein>
    <recommendedName>
        <fullName evidence="3">DUF1127 domain-containing protein</fullName>
    </recommendedName>
</protein>
<evidence type="ECO:0000313" key="1">
    <source>
        <dbReference type="EMBL" id="NHB76140.1"/>
    </source>
</evidence>